<comment type="similarity">
    <text evidence="9 10 11">Belongs to the MurJ/MviN family.</text>
</comment>
<feature type="transmembrane region" description="Helical" evidence="10">
    <location>
        <begin position="131"/>
        <end position="150"/>
    </location>
</feature>
<keyword evidence="7 10" id="KW-0472">Membrane</keyword>
<comment type="pathway">
    <text evidence="10">Cell wall biogenesis; peptidoglycan biosynthesis.</text>
</comment>
<dbReference type="RefSeq" id="WP_095425327.1">
    <property type="nucleotide sequence ID" value="NZ_CP029425.2"/>
</dbReference>
<dbReference type="GO" id="GO:0009252">
    <property type="term" value="P:peptidoglycan biosynthetic process"/>
    <property type="evidence" value="ECO:0007669"/>
    <property type="project" value="UniProtKB-UniRule"/>
</dbReference>
<evidence type="ECO:0000256" key="7">
    <source>
        <dbReference type="ARBA" id="ARBA00023136"/>
    </source>
</evidence>
<keyword evidence="3 10" id="KW-0812">Transmembrane</keyword>
<evidence type="ECO:0000256" key="9">
    <source>
        <dbReference type="ARBA" id="ARBA00061532"/>
    </source>
</evidence>
<proteinExistence type="inferred from homology"/>
<feature type="transmembrane region" description="Helical" evidence="10">
    <location>
        <begin position="271"/>
        <end position="289"/>
    </location>
</feature>
<evidence type="ECO:0000256" key="4">
    <source>
        <dbReference type="ARBA" id="ARBA00022960"/>
    </source>
</evidence>
<keyword evidence="4 10" id="KW-0133">Cell shape</keyword>
<dbReference type="PANTHER" id="PTHR43486:SF1">
    <property type="entry name" value="LIPID II FLIPPASE MURJ-RELATED"/>
    <property type="match status" value="1"/>
</dbReference>
<keyword evidence="5 10" id="KW-0573">Peptidoglycan synthesis</keyword>
<dbReference type="AlphaFoldDB" id="A0A2U8P497"/>
<dbReference type="CDD" id="cd13123">
    <property type="entry name" value="MATE_MurJ_like"/>
    <property type="match status" value="1"/>
</dbReference>
<dbReference type="KEGG" id="bot:CIT37_10230"/>
<dbReference type="GO" id="GO:0008360">
    <property type="term" value="P:regulation of cell shape"/>
    <property type="evidence" value="ECO:0007669"/>
    <property type="project" value="UniProtKB-UniRule"/>
</dbReference>
<evidence type="ECO:0000256" key="5">
    <source>
        <dbReference type="ARBA" id="ARBA00022984"/>
    </source>
</evidence>
<keyword evidence="10 11" id="KW-0813">Transport</keyword>
<dbReference type="UniPathway" id="UPA00219"/>
<keyword evidence="2 10" id="KW-1003">Cell membrane</keyword>
<gene>
    <name evidence="12" type="primary">mviN</name>
    <name evidence="10" type="synonym">murJ</name>
    <name evidence="12" type="ORF">CIT37_10230</name>
</gene>
<feature type="transmembrane region" description="Helical" evidence="10">
    <location>
        <begin position="162"/>
        <end position="178"/>
    </location>
</feature>
<keyword evidence="6 10" id="KW-1133">Transmembrane helix</keyword>
<dbReference type="PIRSF" id="PIRSF002869">
    <property type="entry name" value="MviN"/>
    <property type="match status" value="1"/>
</dbReference>
<feature type="transmembrane region" description="Helical" evidence="10">
    <location>
        <begin position="444"/>
        <end position="463"/>
    </location>
</feature>
<comment type="function">
    <text evidence="8 10 11">Involved in peptidoglycan biosynthesis. Transports lipid-linked peptidoglycan precursors from the inner to the outer leaflet of the cytoplasmic membrane.</text>
</comment>
<accession>A0A2U8P497</accession>
<reference evidence="12 13" key="1">
    <citation type="journal article" date="2014" name="Int. J. Syst. Evol. Microbiol.">
        <title>Bradyrhizobium ottawaense sp. nov., a symbiotic nitrogen fixing bacterium from root nodules of soybeans in Canada.</title>
        <authorList>
            <person name="Yu X."/>
            <person name="Cloutier S."/>
            <person name="Tambong J.T."/>
            <person name="Bromfield E.S."/>
        </authorList>
    </citation>
    <scope>NUCLEOTIDE SEQUENCE [LARGE SCALE GENOMIC DNA]</scope>
    <source>
        <strain evidence="12 13">OO99</strain>
    </source>
</reference>
<feature type="transmembrane region" description="Helical" evidence="10">
    <location>
        <begin position="310"/>
        <end position="334"/>
    </location>
</feature>
<dbReference type="HAMAP" id="MF_02078">
    <property type="entry name" value="MurJ_MviN"/>
    <property type="match status" value="1"/>
</dbReference>
<feature type="transmembrane region" description="Helical" evidence="10">
    <location>
        <begin position="346"/>
        <end position="367"/>
    </location>
</feature>
<evidence type="ECO:0000256" key="1">
    <source>
        <dbReference type="ARBA" id="ARBA00004651"/>
    </source>
</evidence>
<evidence type="ECO:0000256" key="11">
    <source>
        <dbReference type="PIRNR" id="PIRNR002869"/>
    </source>
</evidence>
<dbReference type="PRINTS" id="PR01806">
    <property type="entry name" value="VIRFACTRMVIN"/>
</dbReference>
<reference evidence="12 13" key="2">
    <citation type="journal article" date="2017" name="Syst. Appl. Microbiol.">
        <title>Soybeans inoculated with root zone soils of Canadian native legumes harbour diverse and novel Bradyrhizobium spp. that possess agricultural potential.</title>
        <authorList>
            <person name="Bromfield E.S.P."/>
            <person name="Cloutier S."/>
            <person name="Tambong J.T."/>
            <person name="Tran Thi T.V."/>
        </authorList>
    </citation>
    <scope>NUCLEOTIDE SEQUENCE [LARGE SCALE GENOMIC DNA]</scope>
    <source>
        <strain evidence="12 13">OO99</strain>
    </source>
</reference>
<dbReference type="EMBL" id="CP029425">
    <property type="protein sequence ID" value="AWL92543.1"/>
    <property type="molecule type" value="Genomic_DNA"/>
</dbReference>
<dbReference type="GO" id="GO:0071555">
    <property type="term" value="P:cell wall organization"/>
    <property type="evidence" value="ECO:0007669"/>
    <property type="project" value="UniProtKB-UniRule"/>
</dbReference>
<sequence>MIRSFLTVSTGTLASRLLGFARDSLIAALLGTGAVADAFLAAFQLVNVVRRLLSEGALNAALVPAWLRIRDRDGADAAAAFAGRVLGTVSAALIAISLAIALLMPLIMTVIAPGFLGTGTLDLAVQNARLMLPYLAFAGPVTVLMGLLNAQGRFALTAFSPLLFNIALIAATALLLVWHGDAGFAAWLLAATVGIAGLLQLLMLLSQRSARLATPLRVSFDKEMRSFFAKAIPGMIASSGPQWLMIAGAIIASATPSAVSWLYFANRLIELPLGIVGVAMGTVLVPELTRAVSDGDRDAVAHAQSRALELATGLALPATLGLIVLAEPIVRLLFEHGAFGAGDSAATAHALTWLALGLPAHVLIKALSPAFYARNDTMTPLLATAKGFVVAVVLAVLLGHLFGASGIAASTAAGAWSSALSLLRKGTSEFGFSVDSAARKRLPRIVLAAAAMGALLWLTTGLVPAEAHGFIKFIVLGVQIAAGIAVYGLLLQILGAASWREAVAALKRPA</sequence>
<protein>
    <recommendedName>
        <fullName evidence="10">Probable lipid II flippase MurJ</fullName>
    </recommendedName>
</protein>
<feature type="transmembrane region" description="Helical" evidence="10">
    <location>
        <begin position="379"/>
        <end position="398"/>
    </location>
</feature>
<keyword evidence="10" id="KW-0997">Cell inner membrane</keyword>
<dbReference type="PANTHER" id="PTHR43486">
    <property type="entry name" value="LIPID II FLIPPASE MURJ-RELATED"/>
    <property type="match status" value="1"/>
</dbReference>
<dbReference type="GO" id="GO:0015648">
    <property type="term" value="F:lipid-linked peptidoglycan transporter activity"/>
    <property type="evidence" value="ECO:0007669"/>
    <property type="project" value="UniProtKB-UniRule"/>
</dbReference>
<feature type="transmembrane region" description="Helical" evidence="10">
    <location>
        <begin position="184"/>
        <end position="205"/>
    </location>
</feature>
<comment type="subcellular location">
    <subcellularLocation>
        <location evidence="10">Cell inner membrane</location>
        <topology evidence="10">Multi-pass membrane protein</topology>
    </subcellularLocation>
    <subcellularLocation>
        <location evidence="1">Cell membrane</location>
        <topology evidence="1">Multi-pass membrane protein</topology>
    </subcellularLocation>
</comment>
<dbReference type="Pfam" id="PF03023">
    <property type="entry name" value="MurJ"/>
    <property type="match status" value="1"/>
</dbReference>
<evidence type="ECO:0000313" key="12">
    <source>
        <dbReference type="EMBL" id="AWL92543.1"/>
    </source>
</evidence>
<keyword evidence="10 11" id="KW-0961">Cell wall biogenesis/degradation</keyword>
<dbReference type="InterPro" id="IPR004268">
    <property type="entry name" value="MurJ"/>
</dbReference>
<name>A0A2U8P497_9BRAD</name>
<feature type="transmembrane region" description="Helical" evidence="10">
    <location>
        <begin position="243"/>
        <end position="265"/>
    </location>
</feature>
<evidence type="ECO:0000256" key="6">
    <source>
        <dbReference type="ARBA" id="ARBA00022989"/>
    </source>
</evidence>
<evidence type="ECO:0000256" key="2">
    <source>
        <dbReference type="ARBA" id="ARBA00022475"/>
    </source>
</evidence>
<feature type="transmembrane region" description="Helical" evidence="10">
    <location>
        <begin position="81"/>
        <end position="111"/>
    </location>
</feature>
<dbReference type="Proteomes" id="UP000215703">
    <property type="component" value="Chromosome"/>
</dbReference>
<feature type="transmembrane region" description="Helical" evidence="10">
    <location>
        <begin position="25"/>
        <end position="46"/>
    </location>
</feature>
<evidence type="ECO:0000256" key="3">
    <source>
        <dbReference type="ARBA" id="ARBA00022692"/>
    </source>
</evidence>
<organism evidence="12 13">
    <name type="scientific">Bradyrhizobium ottawaense</name>
    <dbReference type="NCBI Taxonomy" id="931866"/>
    <lineage>
        <taxon>Bacteria</taxon>
        <taxon>Pseudomonadati</taxon>
        <taxon>Pseudomonadota</taxon>
        <taxon>Alphaproteobacteria</taxon>
        <taxon>Hyphomicrobiales</taxon>
        <taxon>Nitrobacteraceae</taxon>
        <taxon>Bradyrhizobium</taxon>
    </lineage>
</organism>
<dbReference type="GO" id="GO:0005886">
    <property type="term" value="C:plasma membrane"/>
    <property type="evidence" value="ECO:0007669"/>
    <property type="project" value="UniProtKB-SubCell"/>
</dbReference>
<evidence type="ECO:0000256" key="10">
    <source>
        <dbReference type="HAMAP-Rule" id="MF_02078"/>
    </source>
</evidence>
<dbReference type="GeneID" id="92963002"/>
<feature type="transmembrane region" description="Helical" evidence="10">
    <location>
        <begin position="469"/>
        <end position="490"/>
    </location>
</feature>
<evidence type="ECO:0000256" key="8">
    <source>
        <dbReference type="ARBA" id="ARBA00060041"/>
    </source>
</evidence>
<evidence type="ECO:0000313" key="13">
    <source>
        <dbReference type="Proteomes" id="UP000215703"/>
    </source>
</evidence>
<dbReference type="NCBIfam" id="TIGR01695">
    <property type="entry name" value="murJ_mviN"/>
    <property type="match status" value="1"/>
</dbReference>